<feature type="transmembrane region" description="Helical" evidence="1">
    <location>
        <begin position="107"/>
        <end position="124"/>
    </location>
</feature>
<organism evidence="2 3">
    <name type="scientific">Niallia circulans</name>
    <name type="common">Bacillus circulans</name>
    <dbReference type="NCBI Taxonomy" id="1397"/>
    <lineage>
        <taxon>Bacteria</taxon>
        <taxon>Bacillati</taxon>
        <taxon>Bacillota</taxon>
        <taxon>Bacilli</taxon>
        <taxon>Bacillales</taxon>
        <taxon>Bacillaceae</taxon>
        <taxon>Niallia</taxon>
    </lineage>
</organism>
<keyword evidence="1" id="KW-0812">Transmembrane</keyword>
<feature type="transmembrane region" description="Helical" evidence="1">
    <location>
        <begin position="383"/>
        <end position="405"/>
    </location>
</feature>
<comment type="caution">
    <text evidence="2">The sequence shown here is derived from an EMBL/GenBank/DDBJ whole genome shotgun (WGS) entry which is preliminary data.</text>
</comment>
<feature type="transmembrane region" description="Helical" evidence="1">
    <location>
        <begin position="242"/>
        <end position="273"/>
    </location>
</feature>
<gene>
    <name evidence="2" type="ORF">ABW02_12935</name>
</gene>
<evidence type="ECO:0000256" key="1">
    <source>
        <dbReference type="SAM" id="Phobius"/>
    </source>
</evidence>
<keyword evidence="1" id="KW-1133">Transmembrane helix</keyword>
<accession>A0A0J1IJ71</accession>
<proteinExistence type="predicted"/>
<evidence type="ECO:0000313" key="3">
    <source>
        <dbReference type="Proteomes" id="UP000036045"/>
    </source>
</evidence>
<feature type="transmembrane region" description="Helical" evidence="1">
    <location>
        <begin position="25"/>
        <end position="42"/>
    </location>
</feature>
<feature type="transmembrane region" description="Helical" evidence="1">
    <location>
        <begin position="130"/>
        <end position="151"/>
    </location>
</feature>
<protein>
    <submittedName>
        <fullName evidence="2">Uncharacterized protein</fullName>
    </submittedName>
</protein>
<keyword evidence="3" id="KW-1185">Reference proteome</keyword>
<dbReference type="Proteomes" id="UP000036045">
    <property type="component" value="Unassembled WGS sequence"/>
</dbReference>
<dbReference type="AlphaFoldDB" id="A0A0J1IJ71"/>
<feature type="transmembrane region" description="Helical" evidence="1">
    <location>
        <begin position="76"/>
        <end position="95"/>
    </location>
</feature>
<sequence>MELGILFLALFVVGRLSISTGYVRVLIFASLFIFTLAMLAIVRERIIFFLVVYLAFMGLIRRALIPIASWSSFDPLLILGPSITIILALSLFWELKSQQSLGEEKPDKLMVALFLFGCVQMFNPYSGSPISGFVAAIYIIVPWLWYFIAFYKIKQKDIVRILNIVEVIGTMIALYGIYQTFFGILPFEQMWVDLTGYAALYLAPETVRAIGTFPSAQEFVYFTMITFMIGFTKLVFKKKCLIHLPVVLITLLSIFFASSRTVIFFMALALLMILIVTKKTLLQKIVTGLISIMVLFSIWSLLPRLNPSWFGVAEPAVQHMIEGLVDPLSEDQTGLGHIERIVEGMKTIATNPIGHGIASVTKAADKSGGTDAMSTEMDLSNMIVALGIGGVIYILVVIMTMYKLIKLISMQRKIEYIMVLGILAGGIGNWVNGGFYTTSIITWLLVGWIHKQYSSYRGEVHAFSSH</sequence>
<keyword evidence="1" id="KW-0472">Membrane</keyword>
<feature type="transmembrane region" description="Helical" evidence="1">
    <location>
        <begin position="158"/>
        <end position="178"/>
    </location>
</feature>
<feature type="transmembrane region" description="Helical" evidence="1">
    <location>
        <begin position="47"/>
        <end position="70"/>
    </location>
</feature>
<feature type="transmembrane region" description="Helical" evidence="1">
    <location>
        <begin position="285"/>
        <end position="302"/>
    </location>
</feature>
<reference evidence="2 3" key="1">
    <citation type="submission" date="2015-05" db="EMBL/GenBank/DDBJ databases">
        <title>Whole genome sequence and identification of bacterial endophytes from Costus igneus.</title>
        <authorList>
            <person name="Lee Y.P."/>
            <person name="Gan H.M."/>
            <person name="Eng W."/>
            <person name="Wheatley M.S."/>
            <person name="Caraballo A."/>
            <person name="Polter S."/>
            <person name="Savka M.A."/>
            <person name="Hudson A.O."/>
        </authorList>
    </citation>
    <scope>NUCLEOTIDE SEQUENCE [LARGE SCALE GENOMIC DNA]</scope>
    <source>
        <strain evidence="2 3">RIT379</strain>
    </source>
</reference>
<feature type="transmembrane region" description="Helical" evidence="1">
    <location>
        <begin position="417"/>
        <end position="446"/>
    </location>
</feature>
<feature type="transmembrane region" description="Helical" evidence="1">
    <location>
        <begin position="219"/>
        <end position="236"/>
    </location>
</feature>
<evidence type="ECO:0000313" key="2">
    <source>
        <dbReference type="EMBL" id="KLV25988.1"/>
    </source>
</evidence>
<dbReference type="PATRIC" id="fig|1397.4.peg.700"/>
<name>A0A0J1IJ71_NIACI</name>
<dbReference type="EMBL" id="LDPH01000011">
    <property type="protein sequence ID" value="KLV25988.1"/>
    <property type="molecule type" value="Genomic_DNA"/>
</dbReference>